<evidence type="ECO:0000313" key="2">
    <source>
        <dbReference type="EMBL" id="SBS76912.1"/>
    </source>
</evidence>
<dbReference type="PANTHER" id="PTHR34846">
    <property type="entry name" value="4-CARBOXYMUCONOLACTONE DECARBOXYLASE FAMILY PROTEIN (AFU_ORTHOLOGUE AFUA_6G11590)"/>
    <property type="match status" value="1"/>
</dbReference>
<dbReference type="GO" id="GO:0051920">
    <property type="term" value="F:peroxiredoxin activity"/>
    <property type="evidence" value="ECO:0007669"/>
    <property type="project" value="InterPro"/>
</dbReference>
<name>A0A1Y5PE07_9MYCO</name>
<feature type="domain" description="Carboxymuconolactone decarboxylase-like" evidence="1">
    <location>
        <begin position="54"/>
        <end position="127"/>
    </location>
</feature>
<dbReference type="Pfam" id="PF02627">
    <property type="entry name" value="CMD"/>
    <property type="match status" value="1"/>
</dbReference>
<dbReference type="EMBL" id="FLQS01000032">
    <property type="protein sequence ID" value="SBS76912.1"/>
    <property type="molecule type" value="Genomic_DNA"/>
</dbReference>
<dbReference type="Gene3D" id="1.20.1290.10">
    <property type="entry name" value="AhpD-like"/>
    <property type="match status" value="1"/>
</dbReference>
<gene>
    <name evidence="2" type="ORF">MHPYR_380051</name>
</gene>
<reference evidence="2" key="1">
    <citation type="submission" date="2016-03" db="EMBL/GenBank/DDBJ databases">
        <authorList>
            <person name="Ploux O."/>
        </authorList>
    </citation>
    <scope>NUCLEOTIDE SEQUENCE</scope>
    <source>
        <strain evidence="2">UC10</strain>
    </source>
</reference>
<proteinExistence type="predicted"/>
<organism evidence="2">
    <name type="scientific">uncultured Mycobacterium sp</name>
    <dbReference type="NCBI Taxonomy" id="171292"/>
    <lineage>
        <taxon>Bacteria</taxon>
        <taxon>Bacillati</taxon>
        <taxon>Actinomycetota</taxon>
        <taxon>Actinomycetes</taxon>
        <taxon>Mycobacteriales</taxon>
        <taxon>Mycobacteriaceae</taxon>
        <taxon>Mycobacterium</taxon>
        <taxon>environmental samples</taxon>
    </lineage>
</organism>
<protein>
    <submittedName>
        <fullName evidence="2">Carboxymuconolactone decarboxylase</fullName>
    </submittedName>
</protein>
<dbReference type="InterPro" id="IPR003779">
    <property type="entry name" value="CMD-like"/>
</dbReference>
<dbReference type="InterPro" id="IPR029032">
    <property type="entry name" value="AhpD-like"/>
</dbReference>
<dbReference type="AlphaFoldDB" id="A0A1Y5PE07"/>
<dbReference type="SUPFAM" id="SSF69118">
    <property type="entry name" value="AhpD-like"/>
    <property type="match status" value="1"/>
</dbReference>
<sequence length="179" mass="20060">MMGQRIPPGGRRELGLINWGIARVGARSIRAPQMNLFNVLGQHKLLFLSFLPYSGVLLNWGKLPKRDKELVILRVGRLRNSEYELQQHRRLAKSRGVDSALQDKIFAGPTAEGLTDRQRALLAAVDEFVLNRDLSDDTFADLSAHLTREQVIEFCALAGHYDAIAAILATLRVPMDFPD</sequence>
<accession>A0A1Y5PE07</accession>
<evidence type="ECO:0000259" key="1">
    <source>
        <dbReference type="Pfam" id="PF02627"/>
    </source>
</evidence>
<dbReference type="PANTHER" id="PTHR34846:SF5">
    <property type="entry name" value="CARBOXYMUCONOLACTONE DECARBOXYLASE-LIKE DOMAIN-CONTAINING PROTEIN"/>
    <property type="match status" value="1"/>
</dbReference>